<dbReference type="OrthoDB" id="9950311at2"/>
<comment type="caution">
    <text evidence="1">The sequence shown here is derived from an EMBL/GenBank/DDBJ whole genome shotgun (WGS) entry which is preliminary data.</text>
</comment>
<gene>
    <name evidence="1" type="ORF">AWB78_07810</name>
</gene>
<organism evidence="1 2">
    <name type="scientific">Caballeronia calidae</name>
    <dbReference type="NCBI Taxonomy" id="1777139"/>
    <lineage>
        <taxon>Bacteria</taxon>
        <taxon>Pseudomonadati</taxon>
        <taxon>Pseudomonadota</taxon>
        <taxon>Betaproteobacteria</taxon>
        <taxon>Burkholderiales</taxon>
        <taxon>Burkholderiaceae</taxon>
        <taxon>Caballeronia</taxon>
    </lineage>
</organism>
<evidence type="ECO:0000313" key="1">
    <source>
        <dbReference type="EMBL" id="SAL05986.1"/>
    </source>
</evidence>
<dbReference type="AlphaFoldDB" id="A0A158EHU9"/>
<proteinExistence type="predicted"/>
<evidence type="ECO:0000313" key="2">
    <source>
        <dbReference type="Proteomes" id="UP000071859"/>
    </source>
</evidence>
<dbReference type="EMBL" id="FCOX02000097">
    <property type="protein sequence ID" value="SAL05986.1"/>
    <property type="molecule type" value="Genomic_DNA"/>
</dbReference>
<protein>
    <submittedName>
        <fullName evidence="1">Uncharacterized protein</fullName>
    </submittedName>
</protein>
<reference evidence="1" key="1">
    <citation type="submission" date="2016-01" db="EMBL/GenBank/DDBJ databases">
        <authorList>
            <person name="Peeters C."/>
        </authorList>
    </citation>
    <scope>NUCLEOTIDE SEQUENCE</scope>
    <source>
        <strain evidence="1">LMG 29321</strain>
    </source>
</reference>
<name>A0A158EHU9_9BURK</name>
<dbReference type="RefSeq" id="WP_157697765.1">
    <property type="nucleotide sequence ID" value="NZ_FCOX02000097.1"/>
</dbReference>
<accession>A0A158EHU9</accession>
<dbReference type="Proteomes" id="UP000071859">
    <property type="component" value="Unassembled WGS sequence"/>
</dbReference>
<keyword evidence="2" id="KW-1185">Reference proteome</keyword>
<sequence length="72" mass="7788">MMVTLDLSSKMMPLVLVNGEPLKGVTRCELVTTPDDTPVVMLRLVHFKVIGATLPVLHSPAKRSSDSVGTAW</sequence>